<name>A0ABU1NTS0_9BACL</name>
<evidence type="ECO:0000256" key="5">
    <source>
        <dbReference type="ARBA" id="ARBA00022967"/>
    </source>
</evidence>
<evidence type="ECO:0000256" key="2">
    <source>
        <dbReference type="ARBA" id="ARBA00022475"/>
    </source>
</evidence>
<proteinExistence type="predicted"/>
<dbReference type="InterPro" id="IPR017871">
    <property type="entry name" value="ABC_transporter-like_CS"/>
</dbReference>
<dbReference type="Gene3D" id="2.40.50.100">
    <property type="match status" value="1"/>
</dbReference>
<dbReference type="PROSITE" id="PS50893">
    <property type="entry name" value="ABC_TRANSPORTER_2"/>
    <property type="match status" value="1"/>
</dbReference>
<dbReference type="SUPFAM" id="SSF50331">
    <property type="entry name" value="MOP-like"/>
    <property type="match status" value="1"/>
</dbReference>
<evidence type="ECO:0000256" key="6">
    <source>
        <dbReference type="ARBA" id="ARBA00023136"/>
    </source>
</evidence>
<reference evidence="8 9" key="1">
    <citation type="submission" date="2023-07" db="EMBL/GenBank/DDBJ databases">
        <title>Sorghum-associated microbial communities from plants grown in Nebraska, USA.</title>
        <authorList>
            <person name="Schachtman D."/>
        </authorList>
    </citation>
    <scope>NUCLEOTIDE SEQUENCE [LARGE SCALE GENOMIC DNA]</scope>
    <source>
        <strain evidence="8 9">CC258</strain>
    </source>
</reference>
<dbReference type="PROSITE" id="PS00211">
    <property type="entry name" value="ABC_TRANSPORTER_1"/>
    <property type="match status" value="1"/>
</dbReference>
<dbReference type="SMART" id="SM00382">
    <property type="entry name" value="AAA"/>
    <property type="match status" value="1"/>
</dbReference>
<dbReference type="CDD" id="cd03301">
    <property type="entry name" value="ABC_MalK_N"/>
    <property type="match status" value="1"/>
</dbReference>
<dbReference type="SUPFAM" id="SSF52540">
    <property type="entry name" value="P-loop containing nucleoside triphosphate hydrolases"/>
    <property type="match status" value="1"/>
</dbReference>
<keyword evidence="1" id="KW-0813">Transport</keyword>
<dbReference type="RefSeq" id="WP_310224733.1">
    <property type="nucleotide sequence ID" value="NZ_JAVDSB010000001.1"/>
</dbReference>
<evidence type="ECO:0000256" key="1">
    <source>
        <dbReference type="ARBA" id="ARBA00022448"/>
    </source>
</evidence>
<evidence type="ECO:0000313" key="8">
    <source>
        <dbReference type="EMBL" id="MDR6550237.1"/>
    </source>
</evidence>
<sequence length="372" mass="41866">MARIQLINIGKKYKEETIISGLNLTIKDGSFTVLVGPSGCGKSTTLRMIAGLEKQNEGQIWIGDKCVNDTQPGLRDVAMVFQNYALYPTMTVRQNIEFGLKNRKVPKAERETLIHDICEIVALTPYLDKKPQTLSGGQRQRVALARAMVKNPKVFILDEPLSNLDAKLRNQMRTELIQLHKRLGTTFVYVTHDQVEAMSMGDEIVLMNKGVIQQADSPLKLYNDPDNVFTAQFIGTPAMNIFQFTDVRGLKVDSTSKIGSIGFRAEHVVMSPNERIDGFVVEGEILTRESLGSENIYQIKSEMGIFFVKTFLTSLHMENQVKTVIPYDKLYYFDQNGERIRHIERQKTEVLEVGATTKETRQDTLLVAGSGV</sequence>
<gene>
    <name evidence="8" type="ORF">J2736_001420</name>
</gene>
<keyword evidence="6" id="KW-0472">Membrane</keyword>
<comment type="caution">
    <text evidence="8">The sequence shown here is derived from an EMBL/GenBank/DDBJ whole genome shotgun (WGS) entry which is preliminary data.</text>
</comment>
<dbReference type="PANTHER" id="PTHR43875">
    <property type="entry name" value="MALTODEXTRIN IMPORT ATP-BINDING PROTEIN MSMX"/>
    <property type="match status" value="1"/>
</dbReference>
<evidence type="ECO:0000259" key="7">
    <source>
        <dbReference type="PROSITE" id="PS50893"/>
    </source>
</evidence>
<dbReference type="GO" id="GO:0005524">
    <property type="term" value="F:ATP binding"/>
    <property type="evidence" value="ECO:0007669"/>
    <property type="project" value="UniProtKB-KW"/>
</dbReference>
<keyword evidence="3" id="KW-0547">Nucleotide-binding</keyword>
<dbReference type="Gene3D" id="2.40.50.140">
    <property type="entry name" value="Nucleic acid-binding proteins"/>
    <property type="match status" value="1"/>
</dbReference>
<dbReference type="Gene3D" id="3.40.50.300">
    <property type="entry name" value="P-loop containing nucleotide triphosphate hydrolases"/>
    <property type="match status" value="1"/>
</dbReference>
<dbReference type="InterPro" id="IPR008995">
    <property type="entry name" value="Mo/tungstate-bd_C_term_dom"/>
</dbReference>
<keyword evidence="9" id="KW-1185">Reference proteome</keyword>
<dbReference type="EMBL" id="JAVDSB010000001">
    <property type="protein sequence ID" value="MDR6550237.1"/>
    <property type="molecule type" value="Genomic_DNA"/>
</dbReference>
<keyword evidence="2" id="KW-1003">Cell membrane</keyword>
<dbReference type="PANTHER" id="PTHR43875:SF15">
    <property type="entry name" value="TREHALOSE IMPORT ATP-BINDING PROTEIN SUGC"/>
    <property type="match status" value="1"/>
</dbReference>
<dbReference type="InterPro" id="IPR027417">
    <property type="entry name" value="P-loop_NTPase"/>
</dbReference>
<dbReference type="InterPro" id="IPR015855">
    <property type="entry name" value="ABC_transpr_MalK-like"/>
</dbReference>
<evidence type="ECO:0000313" key="9">
    <source>
        <dbReference type="Proteomes" id="UP001267290"/>
    </source>
</evidence>
<evidence type="ECO:0000256" key="3">
    <source>
        <dbReference type="ARBA" id="ARBA00022741"/>
    </source>
</evidence>
<protein>
    <submittedName>
        <fullName evidence="8">Sn-glycerol 3-phosphate transport system ATP-binding protein</fullName>
    </submittedName>
</protein>
<keyword evidence="4 8" id="KW-0067">ATP-binding</keyword>
<dbReference type="Pfam" id="PF00005">
    <property type="entry name" value="ABC_tran"/>
    <property type="match status" value="1"/>
</dbReference>
<keyword evidence="5" id="KW-1278">Translocase</keyword>
<dbReference type="InterPro" id="IPR003593">
    <property type="entry name" value="AAA+_ATPase"/>
</dbReference>
<evidence type="ECO:0000256" key="4">
    <source>
        <dbReference type="ARBA" id="ARBA00022840"/>
    </source>
</evidence>
<dbReference type="InterPro" id="IPR012340">
    <property type="entry name" value="NA-bd_OB-fold"/>
</dbReference>
<accession>A0ABU1NTS0</accession>
<dbReference type="InterPro" id="IPR003439">
    <property type="entry name" value="ABC_transporter-like_ATP-bd"/>
</dbReference>
<feature type="domain" description="ABC transporter" evidence="7">
    <location>
        <begin position="4"/>
        <end position="234"/>
    </location>
</feature>
<dbReference type="Proteomes" id="UP001267290">
    <property type="component" value="Unassembled WGS sequence"/>
</dbReference>
<dbReference type="InterPro" id="IPR047641">
    <property type="entry name" value="ABC_transpr_MalK/UgpC-like"/>
</dbReference>
<organism evidence="8 9">
    <name type="scientific">Paenibacillus qinlingensis</name>
    <dbReference type="NCBI Taxonomy" id="1837343"/>
    <lineage>
        <taxon>Bacteria</taxon>
        <taxon>Bacillati</taxon>
        <taxon>Bacillota</taxon>
        <taxon>Bacilli</taxon>
        <taxon>Bacillales</taxon>
        <taxon>Paenibacillaceae</taxon>
        <taxon>Paenibacillus</taxon>
    </lineage>
</organism>